<evidence type="ECO:0000259" key="6">
    <source>
        <dbReference type="Pfam" id="PF22740"/>
    </source>
</evidence>
<dbReference type="Gene3D" id="3.40.50.300">
    <property type="entry name" value="P-loop containing nucleotide triphosphate hydrolases"/>
    <property type="match status" value="1"/>
</dbReference>
<protein>
    <submittedName>
        <fullName evidence="7">RNase adapter RapZ</fullName>
    </submittedName>
</protein>
<dbReference type="InterPro" id="IPR005337">
    <property type="entry name" value="RapZ-like"/>
</dbReference>
<reference evidence="7" key="2">
    <citation type="submission" date="2023-03" db="EMBL/GenBank/DDBJ databases">
        <authorList>
            <person name="Zhang Z."/>
        </authorList>
    </citation>
    <scope>NUCLEOTIDE SEQUENCE</scope>
    <source>
        <strain evidence="7">DSA</strain>
    </source>
</reference>
<dbReference type="NCBIfam" id="NF003828">
    <property type="entry name" value="PRK05416.1"/>
    <property type="match status" value="1"/>
</dbReference>
<name>A0AAW7ZDW3_9FIRM</name>
<reference evidence="7" key="1">
    <citation type="journal article" date="2023" name="J. Hazard. Mater.">
        <title>Anaerobic biodegradation of pyrene and benzo[a]pyrene by a new sulfate-reducing Desulforamulus aquiferis strain DSA.</title>
        <authorList>
            <person name="Zhang Z."/>
            <person name="Sun J."/>
            <person name="Gong X."/>
            <person name="Wang C."/>
            <person name="Wang H."/>
        </authorList>
    </citation>
    <scope>NUCLEOTIDE SEQUENCE</scope>
    <source>
        <strain evidence="7">DSA</strain>
    </source>
</reference>
<dbReference type="SUPFAM" id="SSF52540">
    <property type="entry name" value="P-loop containing nucleoside triphosphate hydrolases"/>
    <property type="match status" value="1"/>
</dbReference>
<dbReference type="AlphaFoldDB" id="A0AAW7ZDW3"/>
<dbReference type="InterPro" id="IPR053931">
    <property type="entry name" value="RapZ_C"/>
</dbReference>
<dbReference type="InterPro" id="IPR027417">
    <property type="entry name" value="P-loop_NTPase"/>
</dbReference>
<accession>A0AAW7ZDW3</accession>
<dbReference type="HAMAP" id="MF_00636">
    <property type="entry name" value="RapZ_like"/>
    <property type="match status" value="1"/>
</dbReference>
<dbReference type="Pfam" id="PF03668">
    <property type="entry name" value="RapZ-like_N"/>
    <property type="match status" value="1"/>
</dbReference>
<feature type="binding site" evidence="4">
    <location>
        <begin position="62"/>
        <end position="65"/>
    </location>
    <ligand>
        <name>GTP</name>
        <dbReference type="ChEBI" id="CHEBI:37565"/>
    </ligand>
</feature>
<gene>
    <name evidence="7" type="primary">rapZ</name>
    <name evidence="7" type="ORF">P6N53_11890</name>
</gene>
<dbReference type="PIRSF" id="PIRSF005052">
    <property type="entry name" value="P-loopkin"/>
    <property type="match status" value="1"/>
</dbReference>
<evidence type="ECO:0000313" key="7">
    <source>
        <dbReference type="EMBL" id="MDO7787922.1"/>
    </source>
</evidence>
<sequence>MAGPRLLIVTGMSGAGKTQAVQSLEDLGYFCVDNLPPALIPKFAELLSQANGKVDRVALVVDIRGGAFFNQVIEVLNDLTQQGYKYEILFLEASNETLVRRYKESRRRHPLDNHGEVLQVIQEERELLREIRGRANNIIETSSLTNSQLKGQIVAQYGGDRNDTNSLLITVISFGYKYGIPLDSDLVIDVRFLPNPHYIPELRCLTGNDEPVQKHVLSQDVTKEFMEKLLDFVNFLIPHYQNEGKATLMIAIGCTGGMHRSVTLANKLGDILTERNYRVNVRHRDIMRV</sequence>
<keyword evidence="2 4" id="KW-0067">ATP-binding</keyword>
<proteinExistence type="inferred from homology"/>
<evidence type="ECO:0000256" key="2">
    <source>
        <dbReference type="ARBA" id="ARBA00022840"/>
    </source>
</evidence>
<feature type="domain" description="RapZ C-terminal" evidence="6">
    <location>
        <begin position="168"/>
        <end position="286"/>
    </location>
</feature>
<keyword evidence="1 4" id="KW-0547">Nucleotide-binding</keyword>
<dbReference type="InterPro" id="IPR053930">
    <property type="entry name" value="RapZ-like_N"/>
</dbReference>
<dbReference type="Pfam" id="PF22740">
    <property type="entry name" value="PapZ_C"/>
    <property type="match status" value="1"/>
</dbReference>
<feature type="domain" description="RapZ-like N-terminal" evidence="5">
    <location>
        <begin position="6"/>
        <end position="160"/>
    </location>
</feature>
<evidence type="ECO:0000256" key="3">
    <source>
        <dbReference type="ARBA" id="ARBA00023134"/>
    </source>
</evidence>
<dbReference type="GO" id="GO:0005525">
    <property type="term" value="F:GTP binding"/>
    <property type="evidence" value="ECO:0007669"/>
    <property type="project" value="UniProtKB-UniRule"/>
</dbReference>
<organism evidence="7 8">
    <name type="scientific">Desulforamulus aquiferis</name>
    <dbReference type="NCBI Taxonomy" id="1397668"/>
    <lineage>
        <taxon>Bacteria</taxon>
        <taxon>Bacillati</taxon>
        <taxon>Bacillota</taxon>
        <taxon>Clostridia</taxon>
        <taxon>Eubacteriales</taxon>
        <taxon>Peptococcaceae</taxon>
        <taxon>Desulforamulus</taxon>
    </lineage>
</organism>
<evidence type="ECO:0000256" key="1">
    <source>
        <dbReference type="ARBA" id="ARBA00022741"/>
    </source>
</evidence>
<evidence type="ECO:0000259" key="5">
    <source>
        <dbReference type="Pfam" id="PF03668"/>
    </source>
</evidence>
<keyword evidence="8" id="KW-1185">Reference proteome</keyword>
<dbReference type="EMBL" id="JARPTC010000017">
    <property type="protein sequence ID" value="MDO7787922.1"/>
    <property type="molecule type" value="Genomic_DNA"/>
</dbReference>
<dbReference type="Proteomes" id="UP001172911">
    <property type="component" value="Unassembled WGS sequence"/>
</dbReference>
<dbReference type="GO" id="GO:0005524">
    <property type="term" value="F:ATP binding"/>
    <property type="evidence" value="ECO:0007669"/>
    <property type="project" value="UniProtKB-UniRule"/>
</dbReference>
<evidence type="ECO:0000256" key="4">
    <source>
        <dbReference type="HAMAP-Rule" id="MF_00636"/>
    </source>
</evidence>
<dbReference type="PANTHER" id="PTHR30448">
    <property type="entry name" value="RNASE ADAPTER PROTEIN RAPZ"/>
    <property type="match status" value="1"/>
</dbReference>
<keyword evidence="3 4" id="KW-0342">GTP-binding</keyword>
<comment type="caution">
    <text evidence="7">The sequence shown here is derived from an EMBL/GenBank/DDBJ whole genome shotgun (WGS) entry which is preliminary data.</text>
</comment>
<evidence type="ECO:0000313" key="8">
    <source>
        <dbReference type="Proteomes" id="UP001172911"/>
    </source>
</evidence>
<dbReference type="PANTHER" id="PTHR30448:SF0">
    <property type="entry name" value="RNASE ADAPTER PROTEIN RAPZ"/>
    <property type="match status" value="1"/>
</dbReference>
<dbReference type="RefSeq" id="WP_304543385.1">
    <property type="nucleotide sequence ID" value="NZ_JARPTC010000017.1"/>
</dbReference>
<feature type="binding site" evidence="4">
    <location>
        <begin position="11"/>
        <end position="18"/>
    </location>
    <ligand>
        <name>ATP</name>
        <dbReference type="ChEBI" id="CHEBI:30616"/>
    </ligand>
</feature>